<comment type="caution">
    <text evidence="3">The sequence shown here is derived from an EMBL/GenBank/DDBJ whole genome shotgun (WGS) entry which is preliminary data.</text>
</comment>
<dbReference type="EMBL" id="DTBJ01000020">
    <property type="protein sequence ID" value="HGM58532.1"/>
    <property type="molecule type" value="Genomic_DNA"/>
</dbReference>
<gene>
    <name evidence="3" type="ORF">ENU14_02950</name>
</gene>
<dbReference type="InterPro" id="IPR005149">
    <property type="entry name" value="Tscrpt_reg_PadR_N"/>
</dbReference>
<feature type="coiled-coil region" evidence="1">
    <location>
        <begin position="74"/>
        <end position="101"/>
    </location>
</feature>
<name>A0A7C4D876_STAMA</name>
<keyword evidence="1" id="KW-0175">Coiled coil</keyword>
<organism evidence="3">
    <name type="scientific">Staphylothermus marinus</name>
    <dbReference type="NCBI Taxonomy" id="2280"/>
    <lineage>
        <taxon>Archaea</taxon>
        <taxon>Thermoproteota</taxon>
        <taxon>Thermoprotei</taxon>
        <taxon>Desulfurococcales</taxon>
        <taxon>Desulfurococcaceae</taxon>
        <taxon>Staphylothermus</taxon>
    </lineage>
</organism>
<dbReference type="InterPro" id="IPR036388">
    <property type="entry name" value="WH-like_DNA-bd_sf"/>
</dbReference>
<evidence type="ECO:0000313" key="3">
    <source>
        <dbReference type="EMBL" id="HGM58532.1"/>
    </source>
</evidence>
<dbReference type="SUPFAM" id="SSF46785">
    <property type="entry name" value="Winged helix' DNA-binding domain"/>
    <property type="match status" value="1"/>
</dbReference>
<evidence type="ECO:0000259" key="2">
    <source>
        <dbReference type="Pfam" id="PF03551"/>
    </source>
</evidence>
<dbReference type="Gene3D" id="1.10.10.10">
    <property type="entry name" value="Winged helix-like DNA-binding domain superfamily/Winged helix DNA-binding domain"/>
    <property type="match status" value="1"/>
</dbReference>
<evidence type="ECO:0000256" key="1">
    <source>
        <dbReference type="SAM" id="Coils"/>
    </source>
</evidence>
<protein>
    <submittedName>
        <fullName evidence="3">PadR family transcriptional regulator</fullName>
    </submittedName>
</protein>
<dbReference type="PANTHER" id="PTHR43252:SF7">
    <property type="entry name" value="TRANSCRIPTIONAL REGULATOR YQJI"/>
    <property type="match status" value="1"/>
</dbReference>
<dbReference type="InterPro" id="IPR036390">
    <property type="entry name" value="WH_DNA-bd_sf"/>
</dbReference>
<dbReference type="AlphaFoldDB" id="A0A7C4D876"/>
<dbReference type="PANTHER" id="PTHR43252">
    <property type="entry name" value="TRANSCRIPTIONAL REGULATOR YQJI"/>
    <property type="match status" value="1"/>
</dbReference>
<dbReference type="Pfam" id="PF03551">
    <property type="entry name" value="PadR"/>
    <property type="match status" value="1"/>
</dbReference>
<reference evidence="3" key="1">
    <citation type="journal article" date="2020" name="mSystems">
        <title>Genome- and Community-Level Interaction Insights into Carbon Utilization and Element Cycling Functions of Hydrothermarchaeota in Hydrothermal Sediment.</title>
        <authorList>
            <person name="Zhou Z."/>
            <person name="Liu Y."/>
            <person name="Xu W."/>
            <person name="Pan J."/>
            <person name="Luo Z.H."/>
            <person name="Li M."/>
        </authorList>
    </citation>
    <scope>NUCLEOTIDE SEQUENCE [LARGE SCALE GENOMIC DNA]</scope>
    <source>
        <strain evidence="3">SpSt-642</strain>
    </source>
</reference>
<sequence length="111" mass="13130">MRINILKLFVLLLIDYYSPHGYELMKKISDLTNNILKPGPGTIYPLLFLLEKQGLIRKIVDNGRKRYCLTDLGRKFLYSNLDRLKKMIEELNRIIEIELKRKEIYGSDRGN</sequence>
<proteinExistence type="predicted"/>
<feature type="domain" description="Transcription regulator PadR N-terminal" evidence="2">
    <location>
        <begin position="10"/>
        <end position="77"/>
    </location>
</feature>
<accession>A0A7C4D876</accession>